<reference evidence="1 2" key="1">
    <citation type="submission" date="2020-07" db="EMBL/GenBank/DDBJ databases">
        <authorList>
            <person name="Feng H."/>
        </authorList>
    </citation>
    <scope>NUCLEOTIDE SEQUENCE [LARGE SCALE GENOMIC DNA]</scope>
    <source>
        <strain evidence="2">s-12</strain>
    </source>
</reference>
<comment type="caution">
    <text evidence="1">The sequence shown here is derived from an EMBL/GenBank/DDBJ whole genome shotgun (WGS) entry which is preliminary data.</text>
</comment>
<dbReference type="AlphaFoldDB" id="A0A7W1X6U7"/>
<organism evidence="1 2">
    <name type="scientific">Bacillus aquiflavi</name>
    <dbReference type="NCBI Taxonomy" id="2672567"/>
    <lineage>
        <taxon>Bacteria</taxon>
        <taxon>Bacillati</taxon>
        <taxon>Bacillota</taxon>
        <taxon>Bacilli</taxon>
        <taxon>Bacillales</taxon>
        <taxon>Bacillaceae</taxon>
        <taxon>Bacillus</taxon>
    </lineage>
</organism>
<evidence type="ECO:0000313" key="2">
    <source>
        <dbReference type="Proteomes" id="UP000570010"/>
    </source>
</evidence>
<name>A0A7W1X6U7_9BACI</name>
<protein>
    <submittedName>
        <fullName evidence="1">Uncharacterized protein</fullName>
    </submittedName>
</protein>
<sequence length="45" mass="5534">MEKWNDENTYEHDEKNDYAFIILFKSFSIHFIIKETYPIDYSLAN</sequence>
<evidence type="ECO:0000313" key="1">
    <source>
        <dbReference type="EMBL" id="MBA4538730.1"/>
    </source>
</evidence>
<gene>
    <name evidence="1" type="ORF">H1Z61_16750</name>
</gene>
<accession>A0A7W1X6U7</accession>
<dbReference type="Proteomes" id="UP000570010">
    <property type="component" value="Unassembled WGS sequence"/>
</dbReference>
<proteinExistence type="predicted"/>
<dbReference type="RefSeq" id="WP_163243491.1">
    <property type="nucleotide sequence ID" value="NZ_JAAIWN010000072.1"/>
</dbReference>
<dbReference type="EMBL" id="JACEIO010000070">
    <property type="protein sequence ID" value="MBA4538730.1"/>
    <property type="molecule type" value="Genomic_DNA"/>
</dbReference>